<dbReference type="EMBL" id="CVVU01000245">
    <property type="protein sequence ID" value="CRP81801.1"/>
    <property type="molecule type" value="Genomic_DNA"/>
</dbReference>
<evidence type="ECO:0000256" key="3">
    <source>
        <dbReference type="ARBA" id="ARBA00022296"/>
    </source>
</evidence>
<evidence type="ECO:0000256" key="4">
    <source>
        <dbReference type="ARBA" id="ARBA00022490"/>
    </source>
</evidence>
<keyword evidence="4 6" id="KW-0963">Cytoplasm</keyword>
<accession>A0A9P1W187</accession>
<dbReference type="Pfam" id="PF04381">
    <property type="entry name" value="RdgC"/>
    <property type="match status" value="1"/>
</dbReference>
<dbReference type="Proteomes" id="UP000045039">
    <property type="component" value="Unassembled WGS sequence"/>
</dbReference>
<dbReference type="PANTHER" id="PTHR38103:SF1">
    <property type="entry name" value="RECOMBINATION-ASSOCIATED PROTEIN RDGC"/>
    <property type="match status" value="1"/>
</dbReference>
<keyword evidence="5 6" id="KW-0233">DNA recombination</keyword>
<comment type="similarity">
    <text evidence="2 6">Belongs to the RdgC family.</text>
</comment>
<name>A0A9P1W187_PSEAI</name>
<dbReference type="GO" id="GO:0003690">
    <property type="term" value="F:double-stranded DNA binding"/>
    <property type="evidence" value="ECO:0007669"/>
    <property type="project" value="TreeGrafter"/>
</dbReference>
<dbReference type="AlphaFoldDB" id="A0A9P1W187"/>
<dbReference type="GO" id="GO:0043590">
    <property type="term" value="C:bacterial nucleoid"/>
    <property type="evidence" value="ECO:0007669"/>
    <property type="project" value="TreeGrafter"/>
</dbReference>
<dbReference type="NCBIfam" id="NF001464">
    <property type="entry name" value="PRK00321.1-5"/>
    <property type="match status" value="1"/>
</dbReference>
<comment type="caution">
    <text evidence="7">The sequence shown here is derived from an EMBL/GenBank/DDBJ whole genome shotgun (WGS) entry which is preliminary data.</text>
</comment>
<gene>
    <name evidence="7" type="primary">rdgC_3</name>
    <name evidence="6" type="synonym">rdgC</name>
    <name evidence="7" type="ORF">PAERUG_P19_London_7_VIM_2_05_10_05660</name>
</gene>
<protein>
    <recommendedName>
        <fullName evidence="3 6">Recombination-associated protein RdgC</fullName>
    </recommendedName>
</protein>
<comment type="function">
    <text evidence="6">May be involved in recombination.</text>
</comment>
<dbReference type="RefSeq" id="WP_031277781.1">
    <property type="nucleotide sequence ID" value="NZ_CAADND010000449.1"/>
</dbReference>
<proteinExistence type="inferred from homology"/>
<dbReference type="PANTHER" id="PTHR38103">
    <property type="entry name" value="RECOMBINATION-ASSOCIATED PROTEIN RDGC"/>
    <property type="match status" value="1"/>
</dbReference>
<dbReference type="GO" id="GO:0000018">
    <property type="term" value="P:regulation of DNA recombination"/>
    <property type="evidence" value="ECO:0007669"/>
    <property type="project" value="TreeGrafter"/>
</dbReference>
<evidence type="ECO:0000256" key="6">
    <source>
        <dbReference type="HAMAP-Rule" id="MF_00194"/>
    </source>
</evidence>
<evidence type="ECO:0000256" key="2">
    <source>
        <dbReference type="ARBA" id="ARBA00008657"/>
    </source>
</evidence>
<evidence type="ECO:0000256" key="1">
    <source>
        <dbReference type="ARBA" id="ARBA00004453"/>
    </source>
</evidence>
<dbReference type="GO" id="GO:0006310">
    <property type="term" value="P:DNA recombination"/>
    <property type="evidence" value="ECO:0007669"/>
    <property type="project" value="UniProtKB-UniRule"/>
</dbReference>
<evidence type="ECO:0000313" key="7">
    <source>
        <dbReference type="EMBL" id="CRP81801.1"/>
    </source>
</evidence>
<dbReference type="InterPro" id="IPR007476">
    <property type="entry name" value="RdgC"/>
</dbReference>
<dbReference type="HAMAP" id="MF_00194">
    <property type="entry name" value="RdgC"/>
    <property type="match status" value="1"/>
</dbReference>
<dbReference type="GO" id="GO:0005737">
    <property type="term" value="C:cytoplasm"/>
    <property type="evidence" value="ECO:0007669"/>
    <property type="project" value="UniProtKB-UniRule"/>
</dbReference>
<sequence length="305" mass="34313">MFPREMMLYRITQPLDITPDQLDEALKSKPARPCGSQEMTTYGFTTPLIAGSESLVHASTGYWLIAAEKHEKKLKGKVVREELLKRVQKIETEQARKVYKKERDTIKDEVVMDFLPRAFDEKEVVRAILNVEQNLIMVLTSSAKKAEDLLSTLREVLGSLPVRPFAVKVAPSATFTEWLKKQETSSGFFLLDECELRDTHEDGGTVRCKRQDLTGEEIQLHLTSGKLVSKLSLAYEDKFSFQIDDKLTLKRLRFEDVLQEQAERDGGDDAAGQLDASFTLAAMTMGEFLPVLVEALGGELVPEGI</sequence>
<evidence type="ECO:0000313" key="8">
    <source>
        <dbReference type="Proteomes" id="UP000045039"/>
    </source>
</evidence>
<evidence type="ECO:0000256" key="5">
    <source>
        <dbReference type="ARBA" id="ARBA00023172"/>
    </source>
</evidence>
<organism evidence="7 8">
    <name type="scientific">Pseudomonas aeruginosa</name>
    <dbReference type="NCBI Taxonomy" id="287"/>
    <lineage>
        <taxon>Bacteria</taxon>
        <taxon>Pseudomonadati</taxon>
        <taxon>Pseudomonadota</taxon>
        <taxon>Gammaproteobacteria</taxon>
        <taxon>Pseudomonadales</taxon>
        <taxon>Pseudomonadaceae</taxon>
        <taxon>Pseudomonas</taxon>
    </lineage>
</organism>
<reference evidence="8" key="1">
    <citation type="submission" date="2015-06" db="EMBL/GenBank/DDBJ databases">
        <authorList>
            <person name="Radhakrishnan Rajesh"/>
            <person name="Underwood Anthony"/>
            <person name="Al-Shahib Ali"/>
        </authorList>
    </citation>
    <scope>NUCLEOTIDE SEQUENCE [LARGE SCALE GENOMIC DNA]</scope>
    <source>
        <strain evidence="8">P19_London_7_VIM_2_05_10</strain>
    </source>
</reference>
<comment type="subcellular location">
    <subcellularLocation>
        <location evidence="1 6">Cytoplasm</location>
        <location evidence="1 6">Nucleoid</location>
    </subcellularLocation>
</comment>